<sequence>MSSSLLGIGGIRVDQAAVIAWLDVHHLTCDVVALTIFFATFYRNWFWRVVCFGASCAAFVAVPGAEPLPAWGMAVLAIAVLNVPPLRLFACFRDQPETGCVFVTGADSGMGEATVLLLSTKPYARIYAGCFVESSGSALKAKVAACGGDASKVIAVKLDVTSDDSVSAAAATVRADLAASKPPAGLVAVINCAGMGFNGPAEYFPMDMYKRQMDVNFFGYVRVTQQFMPLLKAAAAVPGARRARCVFIGTGGGILSPAPPLLTAYMASKWAIEAFCRSLRVEMQLRKLPVDCCMVNPGFVKPTMLMSEGLKLNSRMWQACAASLGSDVAQEEYGELLEKFIKYSAEQPGTHVSEVAKTMAVVLTAGRPLSSYKVGADSKAAPIVGSLPVSVSEWIIKKSMFNTLGAV</sequence>
<accession>A0A8J5Y2N2</accession>
<protein>
    <submittedName>
        <fullName evidence="1">Uncharacterized protein</fullName>
    </submittedName>
</protein>
<dbReference type="SUPFAM" id="SSF51735">
    <property type="entry name" value="NAD(P)-binding Rossmann-fold domains"/>
    <property type="match status" value="1"/>
</dbReference>
<evidence type="ECO:0000313" key="1">
    <source>
        <dbReference type="EMBL" id="KAG8470290.1"/>
    </source>
</evidence>
<dbReference type="PRINTS" id="PR00081">
    <property type="entry name" value="GDHRDH"/>
</dbReference>
<dbReference type="InterPro" id="IPR002347">
    <property type="entry name" value="SDR_fam"/>
</dbReference>
<dbReference type="PANTHER" id="PTHR43313">
    <property type="entry name" value="SHORT-CHAIN DEHYDROGENASE/REDUCTASE FAMILY 9C"/>
    <property type="match status" value="1"/>
</dbReference>
<gene>
    <name evidence="1" type="ORF">KFE25_008711</name>
</gene>
<reference evidence="1" key="1">
    <citation type="submission" date="2021-05" db="EMBL/GenBank/DDBJ databases">
        <title>The genome of the haptophyte Pavlova lutheri (Diacronema luteri, Pavlovales) - a model for lipid biosynthesis in eukaryotic algae.</title>
        <authorList>
            <person name="Hulatt C.J."/>
            <person name="Posewitz M.C."/>
        </authorList>
    </citation>
    <scope>NUCLEOTIDE SEQUENCE</scope>
    <source>
        <strain evidence="1">NIVA-4/92</strain>
    </source>
</reference>
<keyword evidence="2" id="KW-1185">Reference proteome</keyword>
<dbReference type="Pfam" id="PF00106">
    <property type="entry name" value="adh_short"/>
    <property type="match status" value="1"/>
</dbReference>
<name>A0A8J5Y2N2_DIALT</name>
<dbReference type="AlphaFoldDB" id="A0A8J5Y2N2"/>
<dbReference type="OrthoDB" id="1274115at2759"/>
<proteinExistence type="predicted"/>
<organism evidence="1 2">
    <name type="scientific">Diacronema lutheri</name>
    <name type="common">Unicellular marine alga</name>
    <name type="synonym">Monochrysis lutheri</name>
    <dbReference type="NCBI Taxonomy" id="2081491"/>
    <lineage>
        <taxon>Eukaryota</taxon>
        <taxon>Haptista</taxon>
        <taxon>Haptophyta</taxon>
        <taxon>Pavlovophyceae</taxon>
        <taxon>Pavlovales</taxon>
        <taxon>Pavlovaceae</taxon>
        <taxon>Diacronema</taxon>
    </lineage>
</organism>
<dbReference type="PANTHER" id="PTHR43313:SF1">
    <property type="entry name" value="3BETA-HYDROXYSTEROID DEHYDROGENASE DHS-16"/>
    <property type="match status" value="1"/>
</dbReference>
<evidence type="ECO:0000313" key="2">
    <source>
        <dbReference type="Proteomes" id="UP000751190"/>
    </source>
</evidence>
<dbReference type="EMBL" id="JAGTXO010000001">
    <property type="protein sequence ID" value="KAG8470290.1"/>
    <property type="molecule type" value="Genomic_DNA"/>
</dbReference>
<dbReference type="Proteomes" id="UP000751190">
    <property type="component" value="Unassembled WGS sequence"/>
</dbReference>
<dbReference type="GO" id="GO:0008202">
    <property type="term" value="P:steroid metabolic process"/>
    <property type="evidence" value="ECO:0007669"/>
    <property type="project" value="TreeGrafter"/>
</dbReference>
<dbReference type="GO" id="GO:0016491">
    <property type="term" value="F:oxidoreductase activity"/>
    <property type="evidence" value="ECO:0007669"/>
    <property type="project" value="TreeGrafter"/>
</dbReference>
<comment type="caution">
    <text evidence="1">The sequence shown here is derived from an EMBL/GenBank/DDBJ whole genome shotgun (WGS) entry which is preliminary data.</text>
</comment>
<dbReference type="InterPro" id="IPR036291">
    <property type="entry name" value="NAD(P)-bd_dom_sf"/>
</dbReference>
<dbReference type="Gene3D" id="3.40.50.720">
    <property type="entry name" value="NAD(P)-binding Rossmann-like Domain"/>
    <property type="match status" value="1"/>
</dbReference>